<dbReference type="AlphaFoldDB" id="A0A5E7MLK6"/>
<evidence type="ECO:0000313" key="1">
    <source>
        <dbReference type="EMBL" id="VVP25509.1"/>
    </source>
</evidence>
<accession>A0A5E7MLK6</accession>
<protein>
    <submittedName>
        <fullName evidence="1">Uncharacterized protein</fullName>
    </submittedName>
</protein>
<organism evidence="1 2">
    <name type="scientific">Pseudomonas fluorescens</name>
    <dbReference type="NCBI Taxonomy" id="294"/>
    <lineage>
        <taxon>Bacteria</taxon>
        <taxon>Pseudomonadati</taxon>
        <taxon>Pseudomonadota</taxon>
        <taxon>Gammaproteobacteria</taxon>
        <taxon>Pseudomonadales</taxon>
        <taxon>Pseudomonadaceae</taxon>
        <taxon>Pseudomonas</taxon>
    </lineage>
</organism>
<sequence>MVAPGIPGGAAKLITCVLPDDGTERRLLMLLREAHGITRADSVNCRSVAVLQAAKAPRNEVPEAVLSRVVNVVVDEPQADAVFDFICAHAGLTEPGRGMAYMVALNFATPLAMPAGLTQEPGAKKVEG</sequence>
<dbReference type="OrthoDB" id="6950539at2"/>
<reference evidence="1 2" key="1">
    <citation type="submission" date="2019-09" db="EMBL/GenBank/DDBJ databases">
        <authorList>
            <person name="Chandra G."/>
            <person name="Truman W A."/>
        </authorList>
    </citation>
    <scope>NUCLEOTIDE SEQUENCE [LARGE SCALE GENOMIC DNA]</scope>
    <source>
        <strain evidence="1">PS880</strain>
    </source>
</reference>
<dbReference type="Proteomes" id="UP000375525">
    <property type="component" value="Unassembled WGS sequence"/>
</dbReference>
<evidence type="ECO:0000313" key="2">
    <source>
        <dbReference type="Proteomes" id="UP000375525"/>
    </source>
</evidence>
<gene>
    <name evidence="1" type="ORF">PS880_04057</name>
</gene>
<dbReference type="EMBL" id="CABVIH010000021">
    <property type="protein sequence ID" value="VVP25509.1"/>
    <property type="molecule type" value="Genomic_DNA"/>
</dbReference>
<proteinExistence type="predicted"/>
<name>A0A5E7MLK6_PSEFL</name>